<dbReference type="InterPro" id="IPR002123">
    <property type="entry name" value="Plipid/glycerol_acylTrfase"/>
</dbReference>
<dbReference type="PANTHER" id="PTHR22753">
    <property type="entry name" value="TRANSMEMBRANE PROTEIN 68"/>
    <property type="match status" value="1"/>
</dbReference>
<dbReference type="GO" id="GO:0016020">
    <property type="term" value="C:membrane"/>
    <property type="evidence" value="ECO:0007669"/>
    <property type="project" value="TreeGrafter"/>
</dbReference>
<sequence>MGDGSDGGVRQGLEKLTETALAALEDIAENLGADGIVDDAIARAMSGIAAAGGEFVRRYHRLEIDADTTAPQEPVLFVANHGFGGVIDLNVFAVRAALDALELDRPVTVLTHQLAWTLGVGRLLEPLGARPAGRDSAVEAFEAGHHVLVFPGGDKDAGKTFADRNRVIFDGRSGFADLAIEQNVPIVPVVTAGAGESLLVLSSGEGLARAMRLDKIARLKTLPVSVSLPWGFNVGAVGLLPYLPMPTKLVTRVLPAMTPEQDETAQQFAARVERAMQDSLTELTSGRRPLLG</sequence>
<dbReference type="RefSeq" id="WP_236695484.1">
    <property type="nucleotide sequence ID" value="NZ_JYNX01000038.1"/>
</dbReference>
<dbReference type="EMBL" id="JYNX01000038">
    <property type="protein sequence ID" value="KMO77652.1"/>
    <property type="molecule type" value="Genomic_DNA"/>
</dbReference>
<reference evidence="2 3" key="1">
    <citation type="journal article" date="2015" name="Genome Biol. Evol.">
        <title>Characterization of Three Mycobacterium spp. with Potential Use in Bioremediation by Genome Sequencing and Comparative Genomics.</title>
        <authorList>
            <person name="Das S."/>
            <person name="Pettersson B.M."/>
            <person name="Behra P.R."/>
            <person name="Ramesh M."/>
            <person name="Dasgupta S."/>
            <person name="Bhattacharya A."/>
            <person name="Kirsebom L.A."/>
        </authorList>
    </citation>
    <scope>NUCLEOTIDE SEQUENCE [LARGE SCALE GENOMIC DNA]</scope>
    <source>
        <strain evidence="2 3">DSM 44219</strain>
    </source>
</reference>
<proteinExistence type="predicted"/>
<accession>A0A0J6W7P4</accession>
<evidence type="ECO:0000313" key="3">
    <source>
        <dbReference type="Proteomes" id="UP000036176"/>
    </source>
</evidence>
<keyword evidence="2" id="KW-0012">Acyltransferase</keyword>
<comment type="caution">
    <text evidence="2">The sequence shown here is derived from an EMBL/GenBank/DDBJ whole genome shotgun (WGS) entry which is preliminary data.</text>
</comment>
<name>A0A0J6W7P4_MYCCU</name>
<organism evidence="2 3">
    <name type="scientific">Mycolicibacterium chubuense</name>
    <name type="common">Mycobacterium chubuense</name>
    <dbReference type="NCBI Taxonomy" id="1800"/>
    <lineage>
        <taxon>Bacteria</taxon>
        <taxon>Bacillati</taxon>
        <taxon>Actinomycetota</taxon>
        <taxon>Actinomycetes</taxon>
        <taxon>Mycobacteriales</taxon>
        <taxon>Mycobacteriaceae</taxon>
        <taxon>Mycolicibacterium</taxon>
    </lineage>
</organism>
<evidence type="ECO:0000313" key="2">
    <source>
        <dbReference type="EMBL" id="KMO77652.1"/>
    </source>
</evidence>
<protein>
    <submittedName>
        <fullName evidence="2">Acyltransferase</fullName>
    </submittedName>
</protein>
<dbReference type="Pfam" id="PF01553">
    <property type="entry name" value="Acyltransferase"/>
    <property type="match status" value="1"/>
</dbReference>
<dbReference type="Proteomes" id="UP000036176">
    <property type="component" value="Unassembled WGS sequence"/>
</dbReference>
<dbReference type="SUPFAM" id="SSF69593">
    <property type="entry name" value="Glycerol-3-phosphate (1)-acyltransferase"/>
    <property type="match status" value="1"/>
</dbReference>
<dbReference type="PANTHER" id="PTHR22753:SF14">
    <property type="entry name" value="MONOACYLGLYCEROL_DIACYLGLYCEROL O-ACYLTRANSFERASE"/>
    <property type="match status" value="1"/>
</dbReference>
<keyword evidence="3" id="KW-1185">Reference proteome</keyword>
<keyword evidence="2" id="KW-0808">Transferase</keyword>
<feature type="domain" description="Phospholipid/glycerol acyltransferase" evidence="1">
    <location>
        <begin position="67"/>
        <end position="190"/>
    </location>
</feature>
<dbReference type="PATRIC" id="fig|1800.3.peg.3327"/>
<dbReference type="AlphaFoldDB" id="A0A0J6W7P4"/>
<gene>
    <name evidence="2" type="ORF">MCHUDSM44219_03313</name>
</gene>
<dbReference type="GO" id="GO:0016746">
    <property type="term" value="F:acyltransferase activity"/>
    <property type="evidence" value="ECO:0007669"/>
    <property type="project" value="UniProtKB-KW"/>
</dbReference>
<evidence type="ECO:0000259" key="1">
    <source>
        <dbReference type="Pfam" id="PF01553"/>
    </source>
</evidence>